<name>A0ABS0QCA4_9BACT</name>
<dbReference type="EMBL" id="JAEDAE010000009">
    <property type="protein sequence ID" value="MBH8559856.1"/>
    <property type="molecule type" value="Genomic_DNA"/>
</dbReference>
<evidence type="ECO:0000313" key="2">
    <source>
        <dbReference type="Proteomes" id="UP000625631"/>
    </source>
</evidence>
<proteinExistence type="predicted"/>
<comment type="caution">
    <text evidence="1">The sequence shown here is derived from an EMBL/GenBank/DDBJ whole genome shotgun (WGS) entry which is preliminary data.</text>
</comment>
<keyword evidence="2" id="KW-1185">Reference proteome</keyword>
<evidence type="ECO:0000313" key="1">
    <source>
        <dbReference type="EMBL" id="MBH8559856.1"/>
    </source>
</evidence>
<reference evidence="1 2" key="1">
    <citation type="submission" date="2020-12" db="EMBL/GenBank/DDBJ databases">
        <title>Hymenobacter sp.</title>
        <authorList>
            <person name="Kim M.K."/>
        </authorList>
    </citation>
    <scope>NUCLEOTIDE SEQUENCE [LARGE SCALE GENOMIC DNA]</scope>
    <source>
        <strain evidence="1 2">BT442</strain>
    </source>
</reference>
<sequence>MIAPAPGFAPASAPAREGCLRYVGALGVLSAAALDELRRQLLITSPRAVADAYWEAYWADEARHPLPAREELCYTLERLAEEPGYFAGLED</sequence>
<protein>
    <submittedName>
        <fullName evidence="1">Uncharacterized protein</fullName>
    </submittedName>
</protein>
<organism evidence="1 2">
    <name type="scientific">Hymenobacter negativus</name>
    <dbReference type="NCBI Taxonomy" id="2795026"/>
    <lineage>
        <taxon>Bacteria</taxon>
        <taxon>Pseudomonadati</taxon>
        <taxon>Bacteroidota</taxon>
        <taxon>Cytophagia</taxon>
        <taxon>Cytophagales</taxon>
        <taxon>Hymenobacteraceae</taxon>
        <taxon>Hymenobacter</taxon>
    </lineage>
</organism>
<accession>A0ABS0QCA4</accession>
<gene>
    <name evidence="1" type="ORF">I7X13_17485</name>
</gene>
<dbReference type="RefSeq" id="WP_198076464.1">
    <property type="nucleotide sequence ID" value="NZ_JAEDAE010000009.1"/>
</dbReference>
<dbReference type="Proteomes" id="UP000625631">
    <property type="component" value="Unassembled WGS sequence"/>
</dbReference>